<evidence type="ECO:0000256" key="5">
    <source>
        <dbReference type="PIRSR" id="PIRSR000193-1"/>
    </source>
</evidence>
<dbReference type="Gene3D" id="1.10.3730.10">
    <property type="entry name" value="ProC C-terminal domain-like"/>
    <property type="match status" value="1"/>
</dbReference>
<organism evidence="8 9">
    <name type="scientific">Candidatus Nomurabacteria bacterium GW2011_GWB1_43_7</name>
    <dbReference type="NCBI Taxonomy" id="1618747"/>
    <lineage>
        <taxon>Bacteria</taxon>
        <taxon>Candidatus Nomuraibacteriota</taxon>
    </lineage>
</organism>
<evidence type="ECO:0000259" key="7">
    <source>
        <dbReference type="Pfam" id="PF14748"/>
    </source>
</evidence>
<evidence type="ECO:0000256" key="4">
    <source>
        <dbReference type="HAMAP-Rule" id="MF_01925"/>
    </source>
</evidence>
<feature type="binding site" evidence="5">
    <location>
        <position position="46"/>
    </location>
    <ligand>
        <name>NADPH</name>
        <dbReference type="ChEBI" id="CHEBI:57783"/>
    </ligand>
</feature>
<evidence type="ECO:0000313" key="8">
    <source>
        <dbReference type="EMBL" id="KKT19515.1"/>
    </source>
</evidence>
<comment type="caution">
    <text evidence="8">The sequence shown here is derived from an EMBL/GenBank/DDBJ whole genome shotgun (WGS) entry which is preliminary data.</text>
</comment>
<feature type="binding site" evidence="5">
    <location>
        <begin position="56"/>
        <end position="59"/>
    </location>
    <ligand>
        <name>NADP(+)</name>
        <dbReference type="ChEBI" id="CHEBI:58349"/>
    </ligand>
</feature>
<dbReference type="InterPro" id="IPR008927">
    <property type="entry name" value="6-PGluconate_DH-like_C_sf"/>
</dbReference>
<dbReference type="SUPFAM" id="SSF51735">
    <property type="entry name" value="NAD(P)-binding Rossmann-fold domains"/>
    <property type="match status" value="1"/>
</dbReference>
<evidence type="ECO:0000313" key="9">
    <source>
        <dbReference type="Proteomes" id="UP000034751"/>
    </source>
</evidence>
<dbReference type="AlphaFoldDB" id="A0A0G1FB44"/>
<dbReference type="GO" id="GO:0055129">
    <property type="term" value="P:L-proline biosynthetic process"/>
    <property type="evidence" value="ECO:0007669"/>
    <property type="project" value="UniProtKB-UniRule"/>
</dbReference>
<dbReference type="Pfam" id="PF03807">
    <property type="entry name" value="F420_oxidored"/>
    <property type="match status" value="1"/>
</dbReference>
<keyword evidence="3 4" id="KW-0560">Oxidoreductase</keyword>
<comment type="subcellular location">
    <subcellularLocation>
        <location evidence="4">Cytoplasm</location>
    </subcellularLocation>
</comment>
<dbReference type="PANTHER" id="PTHR11645:SF0">
    <property type="entry name" value="PYRROLINE-5-CARBOXYLATE REDUCTASE 3"/>
    <property type="match status" value="1"/>
</dbReference>
<dbReference type="STRING" id="1618747.UW02_C0008G0004"/>
<comment type="catalytic activity">
    <reaction evidence="4">
        <text>L-proline + NADP(+) = (S)-1-pyrroline-5-carboxylate + NADPH + 2 H(+)</text>
        <dbReference type="Rhea" id="RHEA:14109"/>
        <dbReference type="ChEBI" id="CHEBI:15378"/>
        <dbReference type="ChEBI" id="CHEBI:17388"/>
        <dbReference type="ChEBI" id="CHEBI:57783"/>
        <dbReference type="ChEBI" id="CHEBI:58349"/>
        <dbReference type="ChEBI" id="CHEBI:60039"/>
        <dbReference type="EC" id="1.5.1.2"/>
    </reaction>
</comment>
<dbReference type="GO" id="GO:0004735">
    <property type="term" value="F:pyrroline-5-carboxylate reductase activity"/>
    <property type="evidence" value="ECO:0007669"/>
    <property type="project" value="UniProtKB-UniRule"/>
</dbReference>
<keyword evidence="4" id="KW-0963">Cytoplasm</keyword>
<dbReference type="Pfam" id="PF14748">
    <property type="entry name" value="P5CR_dimer"/>
    <property type="match status" value="1"/>
</dbReference>
<dbReference type="HAMAP" id="MF_01925">
    <property type="entry name" value="P5C_reductase"/>
    <property type="match status" value="1"/>
</dbReference>
<dbReference type="GO" id="GO:0005737">
    <property type="term" value="C:cytoplasm"/>
    <property type="evidence" value="ECO:0007669"/>
    <property type="project" value="UniProtKB-SubCell"/>
</dbReference>
<reference evidence="8 9" key="1">
    <citation type="journal article" date="2015" name="Nature">
        <title>rRNA introns, odd ribosomes, and small enigmatic genomes across a large radiation of phyla.</title>
        <authorList>
            <person name="Brown C.T."/>
            <person name="Hug L.A."/>
            <person name="Thomas B.C."/>
            <person name="Sharon I."/>
            <person name="Castelle C.J."/>
            <person name="Singh A."/>
            <person name="Wilkins M.J."/>
            <person name="Williams K.H."/>
            <person name="Banfield J.F."/>
        </authorList>
    </citation>
    <scope>NUCLEOTIDE SEQUENCE [LARGE SCALE GENOMIC DNA]</scope>
</reference>
<name>A0A0G1FB44_9BACT</name>
<protein>
    <recommendedName>
        <fullName evidence="4">Pyrroline-5-carboxylate reductase</fullName>
        <shortName evidence="4">P5C reductase</shortName>
        <shortName evidence="4">P5CR</shortName>
        <ecNumber evidence="4">1.5.1.2</ecNumber>
    </recommendedName>
    <alternativeName>
        <fullName evidence="4">PCA reductase</fullName>
    </alternativeName>
</protein>
<evidence type="ECO:0000256" key="1">
    <source>
        <dbReference type="ARBA" id="ARBA00005525"/>
    </source>
</evidence>
<evidence type="ECO:0000259" key="6">
    <source>
        <dbReference type="Pfam" id="PF03807"/>
    </source>
</evidence>
<feature type="domain" description="Pyrroline-5-carboxylate reductase dimerisation" evidence="7">
    <location>
        <begin position="147"/>
        <end position="249"/>
    </location>
</feature>
<accession>A0A0G1FB44</accession>
<comment type="catalytic activity">
    <reaction evidence="4">
        <text>L-proline + NAD(+) = (S)-1-pyrroline-5-carboxylate + NADH + 2 H(+)</text>
        <dbReference type="Rhea" id="RHEA:14105"/>
        <dbReference type="ChEBI" id="CHEBI:15378"/>
        <dbReference type="ChEBI" id="CHEBI:17388"/>
        <dbReference type="ChEBI" id="CHEBI:57540"/>
        <dbReference type="ChEBI" id="CHEBI:57945"/>
        <dbReference type="ChEBI" id="CHEBI:60039"/>
        <dbReference type="EC" id="1.5.1.2"/>
    </reaction>
</comment>
<dbReference type="InterPro" id="IPR029036">
    <property type="entry name" value="P5CR_dimer"/>
</dbReference>
<dbReference type="PANTHER" id="PTHR11645">
    <property type="entry name" value="PYRROLINE-5-CARBOXYLATE REDUCTASE"/>
    <property type="match status" value="1"/>
</dbReference>
<dbReference type="Proteomes" id="UP000034751">
    <property type="component" value="Unassembled WGS sequence"/>
</dbReference>
<comment type="pathway">
    <text evidence="4">Amino-acid biosynthesis; L-proline biosynthesis; L-proline from L-glutamate 5-semialdehyde: step 1/1.</text>
</comment>
<dbReference type="EC" id="1.5.1.2" evidence="4"/>
<dbReference type="InterPro" id="IPR028939">
    <property type="entry name" value="P5C_Rdtase_cat_N"/>
</dbReference>
<dbReference type="InterPro" id="IPR036291">
    <property type="entry name" value="NAD(P)-bd_dom_sf"/>
</dbReference>
<evidence type="ECO:0000256" key="3">
    <source>
        <dbReference type="ARBA" id="ARBA00023002"/>
    </source>
</evidence>
<dbReference type="Gene3D" id="3.40.50.720">
    <property type="entry name" value="NAD(P)-binding Rossmann-like Domain"/>
    <property type="match status" value="1"/>
</dbReference>
<dbReference type="EMBL" id="LCGS01000008">
    <property type="protein sequence ID" value="KKT19515.1"/>
    <property type="molecule type" value="Genomic_DNA"/>
</dbReference>
<keyword evidence="2 4" id="KW-0521">NADP</keyword>
<dbReference type="PIRSF" id="PIRSF000193">
    <property type="entry name" value="Pyrrol-5-carb_rd"/>
    <property type="match status" value="1"/>
</dbReference>
<sequence>MKTKVTIIGFGTMGRAIAKALSGNDRTVKVFSVEKNIKNMNITGKNIRKSNFLILAVKPQDAKEAIKQVKKYFDKKTILISIMAGVSIKKLIYLSGRKKIIRMMPNLGLSVGQGIAVWKGMGLSKSEARKAKNFINKITDNFEVQDEDVINKATAVSGSGPAYFFLLADCLIKACGRLGFTKNESRRLVEKTFSASALLARTGDYSTLVKKVASKGGTTEAALKVFRKRNFDKIVSEAVRAAYKRAKELGHA</sequence>
<dbReference type="SUPFAM" id="SSF48179">
    <property type="entry name" value="6-phosphogluconate dehydrogenase C-terminal domain-like"/>
    <property type="match status" value="1"/>
</dbReference>
<feature type="domain" description="Pyrroline-5-carboxylate reductase catalytic N-terminal" evidence="6">
    <location>
        <begin position="4"/>
        <end position="85"/>
    </location>
</feature>
<keyword evidence="4" id="KW-0641">Proline biosynthesis</keyword>
<dbReference type="InterPro" id="IPR000304">
    <property type="entry name" value="Pyrroline-COOH_reductase"/>
</dbReference>
<dbReference type="UniPathway" id="UPA00098">
    <property type="reaction ID" value="UER00361"/>
</dbReference>
<feature type="binding site" evidence="5">
    <location>
        <begin position="8"/>
        <end position="13"/>
    </location>
    <ligand>
        <name>NADP(+)</name>
        <dbReference type="ChEBI" id="CHEBI:58349"/>
    </ligand>
</feature>
<gene>
    <name evidence="4" type="primary">proC</name>
    <name evidence="8" type="ORF">UW02_C0008G0004</name>
</gene>
<evidence type="ECO:0000256" key="2">
    <source>
        <dbReference type="ARBA" id="ARBA00022857"/>
    </source>
</evidence>
<comment type="similarity">
    <text evidence="1 4">Belongs to the pyrroline-5-carboxylate reductase family.</text>
</comment>
<comment type="function">
    <text evidence="4">Catalyzes the reduction of 1-pyrroline-5-carboxylate (PCA) to L-proline.</text>
</comment>
<dbReference type="PATRIC" id="fig|1618747.3.peg.312"/>
<proteinExistence type="inferred from homology"/>
<keyword evidence="4" id="KW-0028">Amino-acid biosynthesis</keyword>